<dbReference type="CDD" id="cd06259">
    <property type="entry name" value="YdcF-like"/>
    <property type="match status" value="1"/>
</dbReference>
<feature type="domain" description="DUF218" evidence="2">
    <location>
        <begin position="79"/>
        <end position="244"/>
    </location>
</feature>
<dbReference type="GO" id="GO:0005886">
    <property type="term" value="C:plasma membrane"/>
    <property type="evidence" value="ECO:0007669"/>
    <property type="project" value="TreeGrafter"/>
</dbReference>
<evidence type="ECO:0000313" key="6">
    <source>
        <dbReference type="Proteomes" id="UP000092213"/>
    </source>
</evidence>
<name>A0A193FYZ2_9BORD</name>
<feature type="transmembrane region" description="Helical" evidence="1">
    <location>
        <begin position="6"/>
        <end position="30"/>
    </location>
</feature>
<evidence type="ECO:0000313" key="3">
    <source>
        <dbReference type="EMBL" id="ANN67753.1"/>
    </source>
</evidence>
<keyword evidence="1" id="KW-1133">Transmembrane helix</keyword>
<dbReference type="Pfam" id="PF02698">
    <property type="entry name" value="DUF218"/>
    <property type="match status" value="1"/>
</dbReference>
<evidence type="ECO:0000313" key="4">
    <source>
        <dbReference type="EMBL" id="ANN72845.1"/>
    </source>
</evidence>
<organism evidence="4 6">
    <name type="scientific">Bordetella bronchialis</name>
    <dbReference type="NCBI Taxonomy" id="463025"/>
    <lineage>
        <taxon>Bacteria</taxon>
        <taxon>Pseudomonadati</taxon>
        <taxon>Pseudomonadota</taxon>
        <taxon>Betaproteobacteria</taxon>
        <taxon>Burkholderiales</taxon>
        <taxon>Alcaligenaceae</taxon>
        <taxon>Bordetella</taxon>
    </lineage>
</organism>
<protein>
    <recommendedName>
        <fullName evidence="2">DUF218 domain-containing protein</fullName>
    </recommendedName>
</protein>
<gene>
    <name evidence="3" type="ORF">BAU06_16905</name>
    <name evidence="4" type="ORF">BAU08_17150</name>
</gene>
<keyword evidence="1" id="KW-0812">Transmembrane</keyword>
<feature type="transmembrane region" description="Helical" evidence="1">
    <location>
        <begin position="37"/>
        <end position="59"/>
    </location>
</feature>
<dbReference type="GO" id="GO:0043164">
    <property type="term" value="P:Gram-negative-bacterium-type cell wall biogenesis"/>
    <property type="evidence" value="ECO:0007669"/>
    <property type="project" value="TreeGrafter"/>
</dbReference>
<dbReference type="STRING" id="463025.BAU08_17150"/>
<dbReference type="EMBL" id="CP016171">
    <property type="protein sequence ID" value="ANN72845.1"/>
    <property type="molecule type" value="Genomic_DNA"/>
</dbReference>
<keyword evidence="1" id="KW-0472">Membrane</keyword>
<dbReference type="KEGG" id="bbro:BAU06_16905"/>
<dbReference type="Proteomes" id="UP000092213">
    <property type="component" value="Chromosome"/>
</dbReference>
<dbReference type="PANTHER" id="PTHR30336:SF4">
    <property type="entry name" value="ENVELOPE BIOGENESIS FACTOR ELYC"/>
    <property type="match status" value="1"/>
</dbReference>
<dbReference type="AlphaFoldDB" id="A0A193FYZ2"/>
<dbReference type="OrthoDB" id="9809813at2"/>
<accession>A0A193FYZ2</accession>
<evidence type="ECO:0000256" key="1">
    <source>
        <dbReference type="SAM" id="Phobius"/>
    </source>
</evidence>
<dbReference type="InterPro" id="IPR051599">
    <property type="entry name" value="Cell_Envelope_Assoc"/>
</dbReference>
<reference evidence="5 6" key="1">
    <citation type="submission" date="2016-06" db="EMBL/GenBank/DDBJ databases">
        <title>Complete genome sequences of Bordetella bronchialis and Bordetella flabilis.</title>
        <authorList>
            <person name="LiPuma J.J."/>
            <person name="Spilker T."/>
        </authorList>
    </citation>
    <scope>NUCLEOTIDE SEQUENCE [LARGE SCALE GENOMIC DNA]</scope>
    <source>
        <strain evidence="4 6">AU17976</strain>
        <strain evidence="3 5">AU3182</strain>
    </source>
</reference>
<keyword evidence="5" id="KW-1185">Reference proteome</keyword>
<dbReference type="Proteomes" id="UP000091897">
    <property type="component" value="Chromosome"/>
</dbReference>
<dbReference type="RefSeq" id="WP_066352478.1">
    <property type="nucleotide sequence ID" value="NZ_CBCSFJ010000030.1"/>
</dbReference>
<proteinExistence type="predicted"/>
<dbReference type="GO" id="GO:0000270">
    <property type="term" value="P:peptidoglycan metabolic process"/>
    <property type="evidence" value="ECO:0007669"/>
    <property type="project" value="TreeGrafter"/>
</dbReference>
<evidence type="ECO:0000259" key="2">
    <source>
        <dbReference type="Pfam" id="PF02698"/>
    </source>
</evidence>
<evidence type="ECO:0000313" key="5">
    <source>
        <dbReference type="Proteomes" id="UP000091897"/>
    </source>
</evidence>
<dbReference type="EMBL" id="CP016170">
    <property type="protein sequence ID" value="ANN67753.1"/>
    <property type="molecule type" value="Genomic_DNA"/>
</dbReference>
<dbReference type="InterPro" id="IPR014729">
    <property type="entry name" value="Rossmann-like_a/b/a_fold"/>
</dbReference>
<dbReference type="Gene3D" id="3.40.50.620">
    <property type="entry name" value="HUPs"/>
    <property type="match status" value="1"/>
</dbReference>
<sequence>MSIVSLLAYLIIPLYLCLTLVGLGLVLALVRWRKTGLALAAIGLAWAYAWSIPATSLWLGGMLEREYPYRPPAELPTADAIVVLGGNIANDRQNWFLPYDRETAIRRFQTAEQLYEAGRAPKIVLSGGALSGDVSEAEGMAHALRRSGVPRSAMILENDSRTTYENAILTEGQLKEHDIRTVLLVTSALHMPRAMAAFRKQGVTAIPAPSQPQIYLPASPRISPWLPDERAFDASRSIIKEYTGLFLYWIRGWI</sequence>
<dbReference type="PANTHER" id="PTHR30336">
    <property type="entry name" value="INNER MEMBRANE PROTEIN, PROBABLE PERMEASE"/>
    <property type="match status" value="1"/>
</dbReference>
<dbReference type="InterPro" id="IPR003848">
    <property type="entry name" value="DUF218"/>
</dbReference>